<proteinExistence type="predicted"/>
<evidence type="ECO:0000313" key="1">
    <source>
        <dbReference type="EMBL" id="RMC14738.1"/>
    </source>
</evidence>
<dbReference type="EMBL" id="QRBI01000104">
    <property type="protein sequence ID" value="RMC14738.1"/>
    <property type="molecule type" value="Genomic_DNA"/>
</dbReference>
<organism evidence="1 2">
    <name type="scientific">Hirundo rustica rustica</name>
    <dbReference type="NCBI Taxonomy" id="333673"/>
    <lineage>
        <taxon>Eukaryota</taxon>
        <taxon>Metazoa</taxon>
        <taxon>Chordata</taxon>
        <taxon>Craniata</taxon>
        <taxon>Vertebrata</taxon>
        <taxon>Euteleostomi</taxon>
        <taxon>Archelosauria</taxon>
        <taxon>Archosauria</taxon>
        <taxon>Dinosauria</taxon>
        <taxon>Saurischia</taxon>
        <taxon>Theropoda</taxon>
        <taxon>Coelurosauria</taxon>
        <taxon>Aves</taxon>
        <taxon>Neognathae</taxon>
        <taxon>Neoaves</taxon>
        <taxon>Telluraves</taxon>
        <taxon>Australaves</taxon>
        <taxon>Passeriformes</taxon>
        <taxon>Sylvioidea</taxon>
        <taxon>Hirundinidae</taxon>
        <taxon>Hirundo</taxon>
    </lineage>
</organism>
<accession>A0A3M0KND0</accession>
<comment type="caution">
    <text evidence="1">The sequence shown here is derived from an EMBL/GenBank/DDBJ whole genome shotgun (WGS) entry which is preliminary data.</text>
</comment>
<keyword evidence="2" id="KW-1185">Reference proteome</keyword>
<sequence>MEEKHARITEYPELKGTHEDHRVRLLALHRATPRLALIPAWRETGHWYGQRLHLVVSQMASLLCSGETPPAELPPVLGSRHRKNKELLEQVQRRPPSCLDLFWISCLWTSLCDAFDIPLNVPVNDFSSQANKKHRRGIPLRGLGYLFYEEQSRGDPKFNEAVADECGEAVNADLLRKQQEGILSGYSEEGL</sequence>
<name>A0A3M0KND0_HIRRU</name>
<evidence type="ECO:0000313" key="2">
    <source>
        <dbReference type="Proteomes" id="UP000269221"/>
    </source>
</evidence>
<dbReference type="AlphaFoldDB" id="A0A3M0KND0"/>
<dbReference type="Proteomes" id="UP000269221">
    <property type="component" value="Unassembled WGS sequence"/>
</dbReference>
<reference evidence="1 2" key="1">
    <citation type="submission" date="2018-07" db="EMBL/GenBank/DDBJ databases">
        <title>A high quality draft genome assembly of the barn swallow (H. rustica rustica).</title>
        <authorList>
            <person name="Formenti G."/>
            <person name="Chiara M."/>
            <person name="Poveda L."/>
            <person name="Francoijs K.-J."/>
            <person name="Bonisoli-Alquati A."/>
            <person name="Canova L."/>
            <person name="Gianfranceschi L."/>
            <person name="Horner D.S."/>
            <person name="Saino N."/>
        </authorList>
    </citation>
    <scope>NUCLEOTIDE SEQUENCE [LARGE SCALE GENOMIC DNA]</scope>
    <source>
        <strain evidence="1">Chelidonia</strain>
        <tissue evidence="1">Blood</tissue>
    </source>
</reference>
<gene>
    <name evidence="1" type="ORF">DUI87_06912</name>
</gene>
<protein>
    <submittedName>
        <fullName evidence="1">Uncharacterized protein</fullName>
    </submittedName>
</protein>